<keyword evidence="5" id="KW-0862">Zinc</keyword>
<comment type="cofactor">
    <cofactor evidence="1">
        <name>Zn(2+)</name>
        <dbReference type="ChEBI" id="CHEBI:29105"/>
    </cofactor>
</comment>
<evidence type="ECO:0000256" key="2">
    <source>
        <dbReference type="ARBA" id="ARBA00007174"/>
    </source>
</evidence>
<dbReference type="InterPro" id="IPR028427">
    <property type="entry name" value="Met_Sox_Rdtase_MsrB"/>
</dbReference>
<evidence type="ECO:0000256" key="6">
    <source>
        <dbReference type="ARBA" id="ARBA00023002"/>
    </source>
</evidence>
<accession>A0A381QB61</accession>
<dbReference type="GO" id="GO:0006979">
    <property type="term" value="P:response to oxidative stress"/>
    <property type="evidence" value="ECO:0007669"/>
    <property type="project" value="InterPro"/>
</dbReference>
<dbReference type="PANTHER" id="PTHR10173">
    <property type="entry name" value="METHIONINE SULFOXIDE REDUCTASE"/>
    <property type="match status" value="1"/>
</dbReference>
<dbReference type="PANTHER" id="PTHR10173:SF52">
    <property type="entry name" value="METHIONINE-R-SULFOXIDE REDUCTASE B1"/>
    <property type="match status" value="1"/>
</dbReference>
<dbReference type="GO" id="GO:0005737">
    <property type="term" value="C:cytoplasm"/>
    <property type="evidence" value="ECO:0007669"/>
    <property type="project" value="TreeGrafter"/>
</dbReference>
<dbReference type="Gene3D" id="2.170.150.20">
    <property type="entry name" value="Peptide methionine sulfoxide reductase"/>
    <property type="match status" value="1"/>
</dbReference>
<dbReference type="NCBIfam" id="TIGR00357">
    <property type="entry name" value="peptide-methionine (R)-S-oxide reductase MsrB"/>
    <property type="match status" value="1"/>
</dbReference>
<evidence type="ECO:0000256" key="3">
    <source>
        <dbReference type="ARBA" id="ARBA00012499"/>
    </source>
</evidence>
<dbReference type="GO" id="GO:0046872">
    <property type="term" value="F:metal ion binding"/>
    <property type="evidence" value="ECO:0007669"/>
    <property type="project" value="UniProtKB-KW"/>
</dbReference>
<evidence type="ECO:0000313" key="9">
    <source>
        <dbReference type="EMBL" id="SUZ76572.1"/>
    </source>
</evidence>
<comment type="similarity">
    <text evidence="2">Belongs to the MsrB Met sulfoxide reductase family.</text>
</comment>
<dbReference type="EMBL" id="UINC01001283">
    <property type="protein sequence ID" value="SUZ76572.1"/>
    <property type="molecule type" value="Genomic_DNA"/>
</dbReference>
<dbReference type="GO" id="GO:0030091">
    <property type="term" value="P:protein repair"/>
    <property type="evidence" value="ECO:0007669"/>
    <property type="project" value="InterPro"/>
</dbReference>
<dbReference type="InterPro" id="IPR002579">
    <property type="entry name" value="Met_Sox_Rdtase_MsrB_dom"/>
</dbReference>
<dbReference type="FunFam" id="2.170.150.20:FF:000001">
    <property type="entry name" value="Peptide methionine sulfoxide reductase MsrB"/>
    <property type="match status" value="1"/>
</dbReference>
<evidence type="ECO:0000256" key="5">
    <source>
        <dbReference type="ARBA" id="ARBA00022833"/>
    </source>
</evidence>
<dbReference type="GO" id="GO:0033743">
    <property type="term" value="F:peptide-methionine (R)-S-oxide reductase activity"/>
    <property type="evidence" value="ECO:0007669"/>
    <property type="project" value="UniProtKB-EC"/>
</dbReference>
<dbReference type="Pfam" id="PF01641">
    <property type="entry name" value="SelR"/>
    <property type="match status" value="1"/>
</dbReference>
<dbReference type="EC" id="1.8.4.12" evidence="3"/>
<evidence type="ECO:0000259" key="8">
    <source>
        <dbReference type="PROSITE" id="PS51790"/>
    </source>
</evidence>
<dbReference type="InterPro" id="IPR011057">
    <property type="entry name" value="Mss4-like_sf"/>
</dbReference>
<protein>
    <recommendedName>
        <fullName evidence="3">peptide-methionine (R)-S-oxide reductase</fullName>
        <ecNumber evidence="3">1.8.4.12</ecNumber>
    </recommendedName>
</protein>
<dbReference type="HAMAP" id="MF_01400">
    <property type="entry name" value="MsrB"/>
    <property type="match status" value="1"/>
</dbReference>
<dbReference type="AlphaFoldDB" id="A0A381QB61"/>
<dbReference type="PROSITE" id="PS51790">
    <property type="entry name" value="MSRB"/>
    <property type="match status" value="1"/>
</dbReference>
<evidence type="ECO:0000256" key="4">
    <source>
        <dbReference type="ARBA" id="ARBA00022723"/>
    </source>
</evidence>
<reference evidence="9" key="1">
    <citation type="submission" date="2018-05" db="EMBL/GenBank/DDBJ databases">
        <authorList>
            <person name="Lanie J.A."/>
            <person name="Ng W.-L."/>
            <person name="Kazmierczak K.M."/>
            <person name="Andrzejewski T.M."/>
            <person name="Davidsen T.M."/>
            <person name="Wayne K.J."/>
            <person name="Tettelin H."/>
            <person name="Glass J.I."/>
            <person name="Rusch D."/>
            <person name="Podicherti R."/>
            <person name="Tsui H.-C.T."/>
            <person name="Winkler M.E."/>
        </authorList>
    </citation>
    <scope>NUCLEOTIDE SEQUENCE</scope>
</reference>
<name>A0A381QB61_9ZZZZ</name>
<dbReference type="SUPFAM" id="SSF51316">
    <property type="entry name" value="Mss4-like"/>
    <property type="match status" value="1"/>
</dbReference>
<feature type="domain" description="MsrB" evidence="8">
    <location>
        <begin position="15"/>
        <end position="137"/>
    </location>
</feature>
<proteinExistence type="inferred from homology"/>
<keyword evidence="4" id="KW-0479">Metal-binding</keyword>
<comment type="catalytic activity">
    <reaction evidence="7">
        <text>L-methionyl-[protein] + [thioredoxin]-disulfide + H2O = L-methionyl-(R)-S-oxide-[protein] + [thioredoxin]-dithiol</text>
        <dbReference type="Rhea" id="RHEA:24164"/>
        <dbReference type="Rhea" id="RHEA-COMP:10698"/>
        <dbReference type="Rhea" id="RHEA-COMP:10700"/>
        <dbReference type="Rhea" id="RHEA-COMP:12313"/>
        <dbReference type="Rhea" id="RHEA-COMP:12314"/>
        <dbReference type="ChEBI" id="CHEBI:15377"/>
        <dbReference type="ChEBI" id="CHEBI:16044"/>
        <dbReference type="ChEBI" id="CHEBI:29950"/>
        <dbReference type="ChEBI" id="CHEBI:45764"/>
        <dbReference type="ChEBI" id="CHEBI:50058"/>
        <dbReference type="EC" id="1.8.4.12"/>
    </reaction>
</comment>
<evidence type="ECO:0000256" key="1">
    <source>
        <dbReference type="ARBA" id="ARBA00001947"/>
    </source>
</evidence>
<keyword evidence="6" id="KW-0560">Oxidoreductase</keyword>
<organism evidence="9">
    <name type="scientific">marine metagenome</name>
    <dbReference type="NCBI Taxonomy" id="408172"/>
    <lineage>
        <taxon>unclassified sequences</taxon>
        <taxon>metagenomes</taxon>
        <taxon>ecological metagenomes</taxon>
    </lineage>
</organism>
<evidence type="ECO:0000256" key="7">
    <source>
        <dbReference type="ARBA" id="ARBA00048488"/>
    </source>
</evidence>
<gene>
    <name evidence="9" type="ORF">METZ01_LOCUS29426</name>
</gene>
<sequence length="138" mass="15684">MTKNSDTTNKVTKSETQWREELEAESYHVLREKGTEPAFSGKYWNLKDQGMYHCGACGVPLFSSEAKYDSESGWPSFYRPSSENDITEIADHSYGMIRTEVVCRKCDSHLGHVFPDGPPESGLRYCINSTSLVFQKKE</sequence>